<accession>A0A1G9DCH3</accession>
<organism evidence="2 3">
    <name type="scientific">Streptomyces indicus</name>
    <dbReference type="NCBI Taxonomy" id="417292"/>
    <lineage>
        <taxon>Bacteria</taxon>
        <taxon>Bacillati</taxon>
        <taxon>Actinomycetota</taxon>
        <taxon>Actinomycetes</taxon>
        <taxon>Kitasatosporales</taxon>
        <taxon>Streptomycetaceae</taxon>
        <taxon>Streptomyces</taxon>
    </lineage>
</organism>
<proteinExistence type="predicted"/>
<keyword evidence="3" id="KW-1185">Reference proteome</keyword>
<evidence type="ECO:0000313" key="2">
    <source>
        <dbReference type="EMBL" id="SDK61608.1"/>
    </source>
</evidence>
<keyword evidence="1" id="KW-0812">Transmembrane</keyword>
<name>A0A1G9DCH3_9ACTN</name>
<keyword evidence="1" id="KW-1133">Transmembrane helix</keyword>
<dbReference type="EMBL" id="FNFF01000009">
    <property type="protein sequence ID" value="SDK61608.1"/>
    <property type="molecule type" value="Genomic_DNA"/>
</dbReference>
<dbReference type="OrthoDB" id="3635533at2"/>
<feature type="transmembrane region" description="Helical" evidence="1">
    <location>
        <begin position="12"/>
        <end position="31"/>
    </location>
</feature>
<dbReference type="RefSeq" id="WP_093613006.1">
    <property type="nucleotide sequence ID" value="NZ_FNFF01000009.1"/>
</dbReference>
<sequence>MPVRHQAERIGLALTTAAGPLTILADVLGLLDEVSPNGVQLVTLLILTSVTMFLLLEVRRFEILDSVDRRLAALDIDGTATRLRRERYGGVERVHPEFPTAQVKRLVREARTEVGVLQTWMPNLGHLQDDFRHALTDGGVRVRILLLFPSSEVANLRREALRDMPTADTPVDVKAAIEHNLTNLGLLYAALPDAARARLEVRLYNSLPSMAVYRADETYMVSSFLHSQLAINAPQTEIEGCDSARGAEVQKELDTLWEIGKPVELTDWRRSVDAMSFDRMTA</sequence>
<evidence type="ECO:0000313" key="3">
    <source>
        <dbReference type="Proteomes" id="UP000199155"/>
    </source>
</evidence>
<feature type="transmembrane region" description="Helical" evidence="1">
    <location>
        <begin position="37"/>
        <end position="56"/>
    </location>
</feature>
<protein>
    <submittedName>
        <fullName evidence="2">Uncharacterized protein</fullName>
    </submittedName>
</protein>
<gene>
    <name evidence="2" type="ORF">SAMN05421806_109149</name>
</gene>
<dbReference type="STRING" id="417292.SAMN05421806_109149"/>
<dbReference type="Proteomes" id="UP000199155">
    <property type="component" value="Unassembled WGS sequence"/>
</dbReference>
<keyword evidence="1" id="KW-0472">Membrane</keyword>
<evidence type="ECO:0000256" key="1">
    <source>
        <dbReference type="SAM" id="Phobius"/>
    </source>
</evidence>
<dbReference type="AlphaFoldDB" id="A0A1G9DCH3"/>
<reference evidence="2 3" key="1">
    <citation type="submission" date="2016-10" db="EMBL/GenBank/DDBJ databases">
        <authorList>
            <person name="de Groot N.N."/>
        </authorList>
    </citation>
    <scope>NUCLEOTIDE SEQUENCE [LARGE SCALE GENOMIC DNA]</scope>
    <source>
        <strain evidence="2 3">CGMCC 4.5727</strain>
    </source>
</reference>